<reference evidence="1 2" key="1">
    <citation type="journal article" date="2023" name="ACS Omega">
        <title>Identification of the Neoaspergillic Acid Biosynthesis Gene Cluster by Establishing an In Vitro CRISPR-Ribonucleoprotein Genetic System in Aspergillus melleus.</title>
        <authorList>
            <person name="Yuan B."/>
            <person name="Grau M.F."/>
            <person name="Murata R.M."/>
            <person name="Torok T."/>
            <person name="Venkateswaran K."/>
            <person name="Stajich J.E."/>
            <person name="Wang C.C.C."/>
        </authorList>
    </citation>
    <scope>NUCLEOTIDE SEQUENCE [LARGE SCALE GENOMIC DNA]</scope>
    <source>
        <strain evidence="1 2">IMV 1140</strain>
    </source>
</reference>
<name>A0ACC3B3Y3_9EURO</name>
<organism evidence="1 2">
    <name type="scientific">Aspergillus melleus</name>
    <dbReference type="NCBI Taxonomy" id="138277"/>
    <lineage>
        <taxon>Eukaryota</taxon>
        <taxon>Fungi</taxon>
        <taxon>Dikarya</taxon>
        <taxon>Ascomycota</taxon>
        <taxon>Pezizomycotina</taxon>
        <taxon>Eurotiomycetes</taxon>
        <taxon>Eurotiomycetidae</taxon>
        <taxon>Eurotiales</taxon>
        <taxon>Aspergillaceae</taxon>
        <taxon>Aspergillus</taxon>
        <taxon>Aspergillus subgen. Circumdati</taxon>
    </lineage>
</organism>
<dbReference type="Proteomes" id="UP001177260">
    <property type="component" value="Unassembled WGS sequence"/>
</dbReference>
<sequence length="332" mass="37284">MTSEQRPLLSQSQSLLFRLPAEIRQQIYEYVLGGTTVHFILTDAHGLEHCACQYEKKIQTSACPRQDQGKRYCLGPGLKYFGDPFAHAGVSRERVPRGMPTKLSLLETCRRIYLEGIDILPSQNTTSIIAQYPRGLATLSEIQKQLGPEHLQKIRSLEMSYVNHLRHIENDPQYWFGQWARFCATLANMNGLQSLHLGIEFQEGRIGPLSSSHEAKFFGPLLSIKGLKEFSVDVPWDASPLAEGLLQDAPFTLVRKGNIPSRRLFCCPSKPIKIGGNEGAKENHGNLQGRIVYLKGKLAYFNPFKKLRARRLPSPAHPAPAALILDTPEQDK</sequence>
<dbReference type="EMBL" id="JAOPJF010000027">
    <property type="protein sequence ID" value="KAK1144918.1"/>
    <property type="molecule type" value="Genomic_DNA"/>
</dbReference>
<protein>
    <submittedName>
        <fullName evidence="1">Uncharacterized protein</fullName>
    </submittedName>
</protein>
<comment type="caution">
    <text evidence="1">The sequence shown here is derived from an EMBL/GenBank/DDBJ whole genome shotgun (WGS) entry which is preliminary data.</text>
</comment>
<evidence type="ECO:0000313" key="1">
    <source>
        <dbReference type="EMBL" id="KAK1144918.1"/>
    </source>
</evidence>
<evidence type="ECO:0000313" key="2">
    <source>
        <dbReference type="Proteomes" id="UP001177260"/>
    </source>
</evidence>
<gene>
    <name evidence="1" type="ORF">N8T08_004633</name>
</gene>
<accession>A0ACC3B3Y3</accession>
<keyword evidence="2" id="KW-1185">Reference proteome</keyword>
<proteinExistence type="predicted"/>